<feature type="region of interest" description="Disordered" evidence="1">
    <location>
        <begin position="1"/>
        <end position="53"/>
    </location>
</feature>
<protein>
    <submittedName>
        <fullName evidence="2">Uncharacterized protein</fullName>
    </submittedName>
</protein>
<name>X1S531_9ZZZZ</name>
<evidence type="ECO:0000256" key="1">
    <source>
        <dbReference type="SAM" id="MobiDB-lite"/>
    </source>
</evidence>
<reference evidence="2" key="1">
    <citation type="journal article" date="2014" name="Front. Microbiol.">
        <title>High frequency of phylogenetically diverse reductive dehalogenase-homologous genes in deep subseafloor sedimentary metagenomes.</title>
        <authorList>
            <person name="Kawai M."/>
            <person name="Futagami T."/>
            <person name="Toyoda A."/>
            <person name="Takaki Y."/>
            <person name="Nishi S."/>
            <person name="Hori S."/>
            <person name="Arai W."/>
            <person name="Tsubouchi T."/>
            <person name="Morono Y."/>
            <person name="Uchiyama I."/>
            <person name="Ito T."/>
            <person name="Fujiyama A."/>
            <person name="Inagaki F."/>
            <person name="Takami H."/>
        </authorList>
    </citation>
    <scope>NUCLEOTIDE SEQUENCE</scope>
    <source>
        <strain evidence="2">Expedition CK06-06</strain>
    </source>
</reference>
<evidence type="ECO:0000313" key="2">
    <source>
        <dbReference type="EMBL" id="GAI87983.1"/>
    </source>
</evidence>
<gene>
    <name evidence="2" type="ORF">S12H4_15747</name>
</gene>
<dbReference type="AlphaFoldDB" id="X1S531"/>
<feature type="non-terminal residue" evidence="2">
    <location>
        <position position="1"/>
    </location>
</feature>
<comment type="caution">
    <text evidence="2">The sequence shown here is derived from an EMBL/GenBank/DDBJ whole genome shotgun (WGS) entry which is preliminary data.</text>
</comment>
<sequence>KDKKKQKKKDTDFTDEMGGGAQESPLTREGFLKTLHKVTRPKSLAPKKSETSE</sequence>
<organism evidence="2">
    <name type="scientific">marine sediment metagenome</name>
    <dbReference type="NCBI Taxonomy" id="412755"/>
    <lineage>
        <taxon>unclassified sequences</taxon>
        <taxon>metagenomes</taxon>
        <taxon>ecological metagenomes</taxon>
    </lineage>
</organism>
<accession>X1S531</accession>
<proteinExistence type="predicted"/>
<dbReference type="EMBL" id="BARW01007584">
    <property type="protein sequence ID" value="GAI87983.1"/>
    <property type="molecule type" value="Genomic_DNA"/>
</dbReference>